<dbReference type="GO" id="GO:0016853">
    <property type="term" value="F:isomerase activity"/>
    <property type="evidence" value="ECO:0007669"/>
    <property type="project" value="UniProtKB-KW"/>
</dbReference>
<reference evidence="4" key="1">
    <citation type="submission" date="2022-05" db="EMBL/GenBank/DDBJ databases">
        <title>Single-amplified genomics reveal most streamlined microbe among free-living bacteria.</title>
        <authorList>
            <person name="Roda-Garcia J."/>
            <person name="Haro-Moreno J.M."/>
            <person name="Rodriguez-Valera F."/>
            <person name="Almagro-Moreno S."/>
            <person name="Lopez-Perez M."/>
        </authorList>
    </citation>
    <scope>NUCLEOTIDE SEQUENCE</scope>
    <source>
        <strain evidence="4">TMED112-D2-2</strain>
    </source>
</reference>
<protein>
    <submittedName>
        <fullName evidence="4">PhzF family phenazine biosynthesis protein</fullName>
    </submittedName>
</protein>
<feature type="active site" evidence="3">
    <location>
        <position position="46"/>
    </location>
</feature>
<sequence length="259" mass="28832">MNQKIYFVDTFTEKTFSGNAAGVVFHKGEIDGNTMQNIAFENNLSETAFINTAKENEIKFYSPTIEVDLCGHATLASAFIFFNFIDKKATDTIFKSNRGELKVTKKEDSLVMSLPKDYPRKIDDIEKISDALNCQVIEVFRGIDDFLAIVKDESIVETIDPNIEKIAELDSRGLIVSAKGETTDFTSRVFGPNVGVDEDPVTGSAHALLATYWGDVLNLQKMKARQASKRGGELICEVLENNVEITGKAKLYLQGEIYF</sequence>
<organism evidence="4 5">
    <name type="scientific">SAR86 cluster bacterium</name>
    <dbReference type="NCBI Taxonomy" id="2030880"/>
    <lineage>
        <taxon>Bacteria</taxon>
        <taxon>Pseudomonadati</taxon>
        <taxon>Pseudomonadota</taxon>
        <taxon>Gammaproteobacteria</taxon>
        <taxon>SAR86 cluster</taxon>
    </lineage>
</organism>
<evidence type="ECO:0000256" key="2">
    <source>
        <dbReference type="ARBA" id="ARBA00023235"/>
    </source>
</evidence>
<dbReference type="EMBL" id="CP097966">
    <property type="protein sequence ID" value="URQ63026.1"/>
    <property type="molecule type" value="Genomic_DNA"/>
</dbReference>
<dbReference type="PANTHER" id="PTHR13774">
    <property type="entry name" value="PHENAZINE BIOSYNTHESIS PROTEIN"/>
    <property type="match status" value="1"/>
</dbReference>
<evidence type="ECO:0000313" key="5">
    <source>
        <dbReference type="Proteomes" id="UP001056381"/>
    </source>
</evidence>
<dbReference type="Gene3D" id="3.10.310.10">
    <property type="entry name" value="Diaminopimelate Epimerase, Chain A, domain 1"/>
    <property type="match status" value="2"/>
</dbReference>
<dbReference type="InterPro" id="IPR003719">
    <property type="entry name" value="Phenazine_PhzF-like"/>
</dbReference>
<dbReference type="PIRSF" id="PIRSF016184">
    <property type="entry name" value="PhzC_PhzF"/>
    <property type="match status" value="1"/>
</dbReference>
<name>A0A9Q8TXW8_9GAMM</name>
<proteinExistence type="inferred from homology"/>
<dbReference type="Proteomes" id="UP001056381">
    <property type="component" value="Chromosome"/>
</dbReference>
<accession>A0A9Q8TXW8</accession>
<comment type="similarity">
    <text evidence="1">Belongs to the PhzF family.</text>
</comment>
<evidence type="ECO:0000256" key="1">
    <source>
        <dbReference type="ARBA" id="ARBA00008270"/>
    </source>
</evidence>
<evidence type="ECO:0000256" key="3">
    <source>
        <dbReference type="PIRSR" id="PIRSR016184-1"/>
    </source>
</evidence>
<dbReference type="Pfam" id="PF02567">
    <property type="entry name" value="PhzC-PhzF"/>
    <property type="match status" value="1"/>
</dbReference>
<dbReference type="GO" id="GO:0005737">
    <property type="term" value="C:cytoplasm"/>
    <property type="evidence" value="ECO:0007669"/>
    <property type="project" value="TreeGrafter"/>
</dbReference>
<gene>
    <name evidence="4" type="ORF">M9B40_04705</name>
</gene>
<keyword evidence="5" id="KW-1185">Reference proteome</keyword>
<dbReference type="AlphaFoldDB" id="A0A9Q8TXW8"/>
<dbReference type="NCBIfam" id="TIGR00654">
    <property type="entry name" value="PhzF_family"/>
    <property type="match status" value="1"/>
</dbReference>
<keyword evidence="2" id="KW-0413">Isomerase</keyword>
<evidence type="ECO:0000313" key="4">
    <source>
        <dbReference type="EMBL" id="URQ63026.1"/>
    </source>
</evidence>
<dbReference type="PANTHER" id="PTHR13774:SF17">
    <property type="entry name" value="PHENAZINE BIOSYNTHESIS-LIKE DOMAIN-CONTAINING PROTEIN"/>
    <property type="match status" value="1"/>
</dbReference>
<dbReference type="SUPFAM" id="SSF54506">
    <property type="entry name" value="Diaminopimelate epimerase-like"/>
    <property type="match status" value="1"/>
</dbReference>